<dbReference type="PANTHER" id="PTHR10460">
    <property type="entry name" value="ABL INTERACTOR FAMILY MEMBER"/>
    <property type="match status" value="1"/>
</dbReference>
<dbReference type="OrthoDB" id="5971719at2759"/>
<feature type="region of interest" description="Disordered" evidence="3">
    <location>
        <begin position="163"/>
        <end position="250"/>
    </location>
</feature>
<dbReference type="STRING" id="105231.A0A0U9HIP4"/>
<dbReference type="OMA" id="CANYGEL"/>
<accession>A0A0U9HIP4</accession>
<evidence type="ECO:0000313" key="5">
    <source>
        <dbReference type="Proteomes" id="UP000054558"/>
    </source>
</evidence>
<dbReference type="Gene3D" id="6.10.140.1620">
    <property type="match status" value="1"/>
</dbReference>
<comment type="similarity">
    <text evidence="1">Belongs to the ABI family.</text>
</comment>
<organism evidence="4 5">
    <name type="scientific">Klebsormidium nitens</name>
    <name type="common">Green alga</name>
    <name type="synonym">Ulothrix nitens</name>
    <dbReference type="NCBI Taxonomy" id="105231"/>
    <lineage>
        <taxon>Eukaryota</taxon>
        <taxon>Viridiplantae</taxon>
        <taxon>Streptophyta</taxon>
        <taxon>Klebsormidiophyceae</taxon>
        <taxon>Klebsormidiales</taxon>
        <taxon>Klebsormidiaceae</taxon>
        <taxon>Klebsormidium</taxon>
    </lineage>
</organism>
<proteinExistence type="inferred from homology"/>
<evidence type="ECO:0000256" key="1">
    <source>
        <dbReference type="ARBA" id="ARBA00010020"/>
    </source>
</evidence>
<reference evidence="4 5" key="1">
    <citation type="journal article" date="2014" name="Nat. Commun.">
        <title>Klebsormidium flaccidum genome reveals primary factors for plant terrestrial adaptation.</title>
        <authorList>
            <person name="Hori K."/>
            <person name="Maruyama F."/>
            <person name="Fujisawa T."/>
            <person name="Togashi T."/>
            <person name="Yamamoto N."/>
            <person name="Seo M."/>
            <person name="Sato S."/>
            <person name="Yamada T."/>
            <person name="Mori H."/>
            <person name="Tajima N."/>
            <person name="Moriyama T."/>
            <person name="Ikeuchi M."/>
            <person name="Watanabe M."/>
            <person name="Wada H."/>
            <person name="Kobayashi K."/>
            <person name="Saito M."/>
            <person name="Masuda T."/>
            <person name="Sasaki-Sekimoto Y."/>
            <person name="Mashiguchi K."/>
            <person name="Awai K."/>
            <person name="Shimojima M."/>
            <person name="Masuda S."/>
            <person name="Iwai M."/>
            <person name="Nobusawa T."/>
            <person name="Narise T."/>
            <person name="Kondo S."/>
            <person name="Saito H."/>
            <person name="Sato R."/>
            <person name="Murakawa M."/>
            <person name="Ihara Y."/>
            <person name="Oshima-Yamada Y."/>
            <person name="Ohtaka K."/>
            <person name="Satoh M."/>
            <person name="Sonobe K."/>
            <person name="Ishii M."/>
            <person name="Ohtani R."/>
            <person name="Kanamori-Sato M."/>
            <person name="Honoki R."/>
            <person name="Miyazaki D."/>
            <person name="Mochizuki H."/>
            <person name="Umetsu J."/>
            <person name="Higashi K."/>
            <person name="Shibata D."/>
            <person name="Kamiya Y."/>
            <person name="Sato N."/>
            <person name="Nakamura Y."/>
            <person name="Tabata S."/>
            <person name="Ida S."/>
            <person name="Kurokawa K."/>
            <person name="Ohta H."/>
        </authorList>
    </citation>
    <scope>NUCLEOTIDE SEQUENCE [LARGE SCALE GENOMIC DNA]</scope>
    <source>
        <strain evidence="4 5">NIES-2285</strain>
    </source>
</reference>
<protein>
    <submittedName>
        <fullName evidence="4">Uncharacterized protein</fullName>
    </submittedName>
</protein>
<dbReference type="InterPro" id="IPR028457">
    <property type="entry name" value="ABI"/>
</dbReference>
<evidence type="ECO:0000313" key="4">
    <source>
        <dbReference type="EMBL" id="GAQ80753.1"/>
    </source>
</evidence>
<sequence>MEGSQQLEVDENAVNDVDSSFLIALEELRNLRPQLLTAAEYCEQQYLTSEQKDSVTGNLRDYAVKALVNMVDHLGTVSYKLNLCIDQETSRAETLDVQLMTLQQRIASMRTYMEQDAAKQQQQPKAAQRMVKQYRVPDATAEAAFATAQFLVEMPRERFEFEERNTSESFYSPQPVMPARRSTFGRRRSEPLPASREPLRRASSVSYQAADAPGSPSSTSTIGGDSTTRSTGGSRARGSHLDRSDSGPVLRQHVGEGFVDVESVDLSVSGTQTNRSTSKLRRMFSRVLSRKESEQIR</sequence>
<dbReference type="EMBL" id="DF237010">
    <property type="protein sequence ID" value="GAQ80753.1"/>
    <property type="molecule type" value="Genomic_DNA"/>
</dbReference>
<keyword evidence="5" id="KW-1185">Reference proteome</keyword>
<dbReference type="Proteomes" id="UP000054558">
    <property type="component" value="Unassembled WGS sequence"/>
</dbReference>
<comment type="function">
    <text evidence="2">Involved in regulation of actin and microtubule organization. Part of a WAVE complex that activates the Arp2/3 complex.</text>
</comment>
<evidence type="ECO:0000256" key="2">
    <source>
        <dbReference type="ARBA" id="ARBA00025223"/>
    </source>
</evidence>
<dbReference type="AlphaFoldDB" id="A0A0U9HIP4"/>
<name>A0A0U9HIP4_KLENI</name>
<gene>
    <name evidence="4" type="ORF">KFL_000610310</name>
</gene>
<evidence type="ECO:0000256" key="3">
    <source>
        <dbReference type="SAM" id="MobiDB-lite"/>
    </source>
</evidence>
<dbReference type="PANTHER" id="PTHR10460:SF0">
    <property type="entry name" value="ABELSON INTERACTING PROTEIN, ISOFORM D"/>
    <property type="match status" value="1"/>
</dbReference>
<feature type="compositionally biased region" description="Low complexity" evidence="3">
    <location>
        <begin position="214"/>
        <end position="236"/>
    </location>
</feature>